<keyword evidence="4" id="KW-1003">Cell membrane</keyword>
<evidence type="ECO:0000313" key="9">
    <source>
        <dbReference type="EMBL" id="PRY76549.1"/>
    </source>
</evidence>
<feature type="transmembrane region" description="Helical" evidence="8">
    <location>
        <begin position="108"/>
        <end position="127"/>
    </location>
</feature>
<name>A0A2T0VX65_9RHOB</name>
<feature type="transmembrane region" description="Helical" evidence="8">
    <location>
        <begin position="133"/>
        <end position="151"/>
    </location>
</feature>
<dbReference type="OrthoDB" id="9811975at2"/>
<dbReference type="EMBL" id="PVTP01000008">
    <property type="protein sequence ID" value="PRY76549.1"/>
    <property type="molecule type" value="Genomic_DNA"/>
</dbReference>
<dbReference type="InterPro" id="IPR037294">
    <property type="entry name" value="ABC_BtuC-like"/>
</dbReference>
<evidence type="ECO:0000256" key="6">
    <source>
        <dbReference type="ARBA" id="ARBA00022989"/>
    </source>
</evidence>
<proteinExistence type="inferred from homology"/>
<keyword evidence="7 8" id="KW-0472">Membrane</keyword>
<evidence type="ECO:0000256" key="5">
    <source>
        <dbReference type="ARBA" id="ARBA00022692"/>
    </source>
</evidence>
<accession>A0A2T0VX65</accession>
<dbReference type="Pfam" id="PF01032">
    <property type="entry name" value="FecCD"/>
    <property type="match status" value="1"/>
</dbReference>
<keyword evidence="10" id="KW-1185">Reference proteome</keyword>
<keyword evidence="3" id="KW-0813">Transport</keyword>
<comment type="subcellular location">
    <subcellularLocation>
        <location evidence="1">Cell membrane</location>
        <topology evidence="1">Multi-pass membrane protein</topology>
    </subcellularLocation>
</comment>
<gene>
    <name evidence="9" type="ORF">CLV80_10813</name>
</gene>
<dbReference type="GO" id="GO:0033214">
    <property type="term" value="P:siderophore-iron import into cell"/>
    <property type="evidence" value="ECO:0007669"/>
    <property type="project" value="TreeGrafter"/>
</dbReference>
<dbReference type="AlphaFoldDB" id="A0A2T0VX65"/>
<keyword evidence="6 8" id="KW-1133">Transmembrane helix</keyword>
<feature type="transmembrane region" description="Helical" evidence="8">
    <location>
        <begin position="163"/>
        <end position="183"/>
    </location>
</feature>
<feature type="transmembrane region" description="Helical" evidence="8">
    <location>
        <begin position="253"/>
        <end position="279"/>
    </location>
</feature>
<dbReference type="GO" id="GO:0022857">
    <property type="term" value="F:transmembrane transporter activity"/>
    <property type="evidence" value="ECO:0007669"/>
    <property type="project" value="InterPro"/>
</dbReference>
<evidence type="ECO:0000256" key="8">
    <source>
        <dbReference type="SAM" id="Phobius"/>
    </source>
</evidence>
<feature type="transmembrane region" description="Helical" evidence="8">
    <location>
        <begin position="323"/>
        <end position="340"/>
    </location>
</feature>
<dbReference type="RefSeq" id="WP_106358202.1">
    <property type="nucleotide sequence ID" value="NZ_PVTP01000008.1"/>
</dbReference>
<dbReference type="InterPro" id="IPR000522">
    <property type="entry name" value="ABC_transptr_permease_BtuC"/>
</dbReference>
<dbReference type="Gene3D" id="1.10.3470.10">
    <property type="entry name" value="ABC transporter involved in vitamin B12 uptake, BtuC"/>
    <property type="match status" value="1"/>
</dbReference>
<evidence type="ECO:0000256" key="2">
    <source>
        <dbReference type="ARBA" id="ARBA00007935"/>
    </source>
</evidence>
<protein>
    <submittedName>
        <fullName evidence="9">Iron complex transport system permease protein</fullName>
    </submittedName>
</protein>
<feature type="transmembrane region" description="Helical" evidence="8">
    <location>
        <begin position="210"/>
        <end position="227"/>
    </location>
</feature>
<feature type="transmembrane region" description="Helical" evidence="8">
    <location>
        <begin position="22"/>
        <end position="44"/>
    </location>
</feature>
<dbReference type="PANTHER" id="PTHR30472:SF24">
    <property type="entry name" value="FERRIC ENTEROBACTIN TRANSPORT SYSTEM PERMEASE PROTEIN FEPG"/>
    <property type="match status" value="1"/>
</dbReference>
<dbReference type="Proteomes" id="UP000238007">
    <property type="component" value="Unassembled WGS sequence"/>
</dbReference>
<evidence type="ECO:0000313" key="10">
    <source>
        <dbReference type="Proteomes" id="UP000238007"/>
    </source>
</evidence>
<evidence type="ECO:0000256" key="7">
    <source>
        <dbReference type="ARBA" id="ARBA00023136"/>
    </source>
</evidence>
<evidence type="ECO:0000256" key="3">
    <source>
        <dbReference type="ARBA" id="ARBA00022448"/>
    </source>
</evidence>
<dbReference type="PANTHER" id="PTHR30472">
    <property type="entry name" value="FERRIC ENTEROBACTIN TRANSPORT SYSTEM PERMEASE PROTEIN"/>
    <property type="match status" value="1"/>
</dbReference>
<evidence type="ECO:0000256" key="1">
    <source>
        <dbReference type="ARBA" id="ARBA00004651"/>
    </source>
</evidence>
<evidence type="ECO:0000256" key="4">
    <source>
        <dbReference type="ARBA" id="ARBA00022475"/>
    </source>
</evidence>
<keyword evidence="5 8" id="KW-0812">Transmembrane</keyword>
<sequence>MTTAPNIVLRWRGWSLLLARRALWLNIILFGLLVIGSTTALMLGRLPIGTQEIWQVITGNAPSRAVEHVLIDIRLPRLLVTIGAGAALGTSGAVFQTISRNPLGSPDVIGFTAGAATGALIWIIVFGGTGANVVLAAMAGALLTGVGVYLLARKDGRVSAYRLVLTGIGVGAVLHAINALLLVKGDLDVAISANLWLAGSVDGRDWGHVWPLWLGLIALMGPMLLGMRPLGMMEMGDDLAGPLGVPVERVRRWMLLGALILAALATSATGPIAFVALAAPQLARRLGRAPTQPLIGATLFGACLMLGADLLTRVAPFDLTMPIGQVTGIIGGVYLIWLLAGNRLRNGAP</sequence>
<comment type="caution">
    <text evidence="9">The sequence shown here is derived from an EMBL/GenBank/DDBJ whole genome shotgun (WGS) entry which is preliminary data.</text>
</comment>
<feature type="transmembrane region" description="Helical" evidence="8">
    <location>
        <begin position="78"/>
        <end position="96"/>
    </location>
</feature>
<organism evidence="9 10">
    <name type="scientific">Yoonia maritima</name>
    <dbReference type="NCBI Taxonomy" id="1435347"/>
    <lineage>
        <taxon>Bacteria</taxon>
        <taxon>Pseudomonadati</taxon>
        <taxon>Pseudomonadota</taxon>
        <taxon>Alphaproteobacteria</taxon>
        <taxon>Rhodobacterales</taxon>
        <taxon>Paracoccaceae</taxon>
        <taxon>Yoonia</taxon>
    </lineage>
</organism>
<comment type="similarity">
    <text evidence="2">Belongs to the binding-protein-dependent transport system permease family. FecCD subfamily.</text>
</comment>
<dbReference type="GO" id="GO:0005886">
    <property type="term" value="C:plasma membrane"/>
    <property type="evidence" value="ECO:0007669"/>
    <property type="project" value="UniProtKB-SubCell"/>
</dbReference>
<dbReference type="SUPFAM" id="SSF81345">
    <property type="entry name" value="ABC transporter involved in vitamin B12 uptake, BtuC"/>
    <property type="match status" value="1"/>
</dbReference>
<reference evidence="9 10" key="1">
    <citation type="submission" date="2018-03" db="EMBL/GenBank/DDBJ databases">
        <title>Genomic Encyclopedia of Archaeal and Bacterial Type Strains, Phase II (KMG-II): from individual species to whole genera.</title>
        <authorList>
            <person name="Goeker M."/>
        </authorList>
    </citation>
    <scope>NUCLEOTIDE SEQUENCE [LARGE SCALE GENOMIC DNA]</scope>
    <source>
        <strain evidence="9 10">DSM 101533</strain>
    </source>
</reference>
<dbReference type="CDD" id="cd06550">
    <property type="entry name" value="TM_ABC_iron-siderophores_like"/>
    <property type="match status" value="1"/>
</dbReference>